<sequence length="160" mass="17951">MYNVLGGNPRTDHISIWMRFTCNGQLMYTPVLDDMSLENGLGMVKHEFQSMLELFVKRDTYSYEMDSRSLENVGGTGEGAVMVYGGQAPAEGDDRVEGPIVEFIPEEMESSEDPNDNSSGEDSWPDPVTEEVEEVEDSWPDSWPDPAVPRFHAASTCYLR</sequence>
<accession>A0AAV7FFG7</accession>
<name>A0AAV7FFG7_ARIFI</name>
<evidence type="ECO:0000313" key="3">
    <source>
        <dbReference type="Proteomes" id="UP000825729"/>
    </source>
</evidence>
<protein>
    <submittedName>
        <fullName evidence="2">Uncharacterized protein</fullName>
    </submittedName>
</protein>
<organism evidence="2 3">
    <name type="scientific">Aristolochia fimbriata</name>
    <name type="common">White veined hardy Dutchman's pipe vine</name>
    <dbReference type="NCBI Taxonomy" id="158543"/>
    <lineage>
        <taxon>Eukaryota</taxon>
        <taxon>Viridiplantae</taxon>
        <taxon>Streptophyta</taxon>
        <taxon>Embryophyta</taxon>
        <taxon>Tracheophyta</taxon>
        <taxon>Spermatophyta</taxon>
        <taxon>Magnoliopsida</taxon>
        <taxon>Magnoliidae</taxon>
        <taxon>Piperales</taxon>
        <taxon>Aristolochiaceae</taxon>
        <taxon>Aristolochia</taxon>
    </lineage>
</organism>
<dbReference type="EMBL" id="JAINDJ010000002">
    <property type="protein sequence ID" value="KAG9458890.1"/>
    <property type="molecule type" value="Genomic_DNA"/>
</dbReference>
<feature type="compositionally biased region" description="Acidic residues" evidence="1">
    <location>
        <begin position="128"/>
        <end position="139"/>
    </location>
</feature>
<comment type="caution">
    <text evidence="2">The sequence shown here is derived from an EMBL/GenBank/DDBJ whole genome shotgun (WGS) entry which is preliminary data.</text>
</comment>
<keyword evidence="3" id="KW-1185">Reference proteome</keyword>
<gene>
    <name evidence="2" type="ORF">H6P81_003398</name>
</gene>
<feature type="region of interest" description="Disordered" evidence="1">
    <location>
        <begin position="102"/>
        <end position="149"/>
    </location>
</feature>
<feature type="compositionally biased region" description="Acidic residues" evidence="1">
    <location>
        <begin position="104"/>
        <end position="115"/>
    </location>
</feature>
<evidence type="ECO:0000313" key="2">
    <source>
        <dbReference type="EMBL" id="KAG9458890.1"/>
    </source>
</evidence>
<dbReference type="Proteomes" id="UP000825729">
    <property type="component" value="Unassembled WGS sequence"/>
</dbReference>
<reference evidence="2 3" key="1">
    <citation type="submission" date="2021-07" db="EMBL/GenBank/DDBJ databases">
        <title>The Aristolochia fimbriata genome: insights into angiosperm evolution, floral development and chemical biosynthesis.</title>
        <authorList>
            <person name="Jiao Y."/>
        </authorList>
    </citation>
    <scope>NUCLEOTIDE SEQUENCE [LARGE SCALE GENOMIC DNA]</scope>
    <source>
        <strain evidence="2">IBCAS-2021</strain>
        <tissue evidence="2">Leaf</tissue>
    </source>
</reference>
<dbReference type="AlphaFoldDB" id="A0AAV7FFG7"/>
<proteinExistence type="predicted"/>
<evidence type="ECO:0000256" key="1">
    <source>
        <dbReference type="SAM" id="MobiDB-lite"/>
    </source>
</evidence>